<keyword evidence="4" id="KW-1185">Reference proteome</keyword>
<feature type="compositionally biased region" description="Polar residues" evidence="1">
    <location>
        <begin position="386"/>
        <end position="398"/>
    </location>
</feature>
<keyword evidence="2" id="KW-0732">Signal</keyword>
<feature type="compositionally biased region" description="Polar residues" evidence="1">
    <location>
        <begin position="106"/>
        <end position="118"/>
    </location>
</feature>
<evidence type="ECO:0000256" key="1">
    <source>
        <dbReference type="SAM" id="MobiDB-lite"/>
    </source>
</evidence>
<dbReference type="PROSITE" id="PS50076">
    <property type="entry name" value="DNAJ_2"/>
    <property type="match status" value="1"/>
</dbReference>
<dbReference type="WBParaSite" id="MhA1_Contig558.frz3.fgene1">
    <property type="protein sequence ID" value="MhA1_Contig558.frz3.fgene1"/>
    <property type="gene ID" value="MhA1_Contig558.frz3.fgene1"/>
</dbReference>
<dbReference type="Pfam" id="PF00226">
    <property type="entry name" value="DnaJ"/>
    <property type="match status" value="1"/>
</dbReference>
<proteinExistence type="predicted"/>
<dbReference type="SUPFAM" id="SSF46565">
    <property type="entry name" value="Chaperone J-domain"/>
    <property type="match status" value="1"/>
</dbReference>
<feature type="signal peptide" evidence="2">
    <location>
        <begin position="1"/>
        <end position="19"/>
    </location>
</feature>
<dbReference type="AlphaFoldDB" id="A0A1I8BUG2"/>
<feature type="region of interest" description="Disordered" evidence="1">
    <location>
        <begin position="102"/>
        <end position="124"/>
    </location>
</feature>
<name>A0A1I8BUG2_MELHA</name>
<feature type="region of interest" description="Disordered" evidence="1">
    <location>
        <begin position="368"/>
        <end position="398"/>
    </location>
</feature>
<feature type="chain" id="PRO_5009316178" evidence="2">
    <location>
        <begin position="20"/>
        <end position="398"/>
    </location>
</feature>
<feature type="domain" description="J" evidence="3">
    <location>
        <begin position="27"/>
        <end position="105"/>
    </location>
</feature>
<sequence>MRNPIFTLLLIFFFDFIFQIETSPDKSIYKTLGVSEIAPYDDIKKAYLKLIRKVHPDKNLNKDTTENSQKIIAAFQEINKEEQDKKASEALKKANEHRKLKRNFSAAGSSKQNPSASASRAGPAHQNNSFVYEKDWNLHTVCKTIKIYGGGNIIKIYGNHVIFSDKNNLSKIKANSVEININYQPNEPNKFYKEDSNIYYFNFKNFTPSRLEHEIIIRGNANEFEIYVQNNSGNPSNHIEINGGNNTIEFYGQVIKKKTSENKSYYFIKKKLQNSDVSRRTQQTHTNASQNFNSHGGSTQNFDFSRPESNPFNQYTTQNRNYYYGMPQQGAQGVPTYHEMPSQGMPSYHGMPSQEIYFDVNTSTFHIPSNSNIPGTRNRFRENPNFGGSSSYNYDQNQ</sequence>
<evidence type="ECO:0000256" key="2">
    <source>
        <dbReference type="SAM" id="SignalP"/>
    </source>
</evidence>
<dbReference type="Proteomes" id="UP000095281">
    <property type="component" value="Unplaced"/>
</dbReference>
<organism evidence="4 5">
    <name type="scientific">Meloidogyne hapla</name>
    <name type="common">Root-knot nematode worm</name>
    <dbReference type="NCBI Taxonomy" id="6305"/>
    <lineage>
        <taxon>Eukaryota</taxon>
        <taxon>Metazoa</taxon>
        <taxon>Ecdysozoa</taxon>
        <taxon>Nematoda</taxon>
        <taxon>Chromadorea</taxon>
        <taxon>Rhabditida</taxon>
        <taxon>Tylenchina</taxon>
        <taxon>Tylenchomorpha</taxon>
        <taxon>Tylenchoidea</taxon>
        <taxon>Meloidogynidae</taxon>
        <taxon>Meloidogyninae</taxon>
        <taxon>Meloidogyne</taxon>
    </lineage>
</organism>
<dbReference type="CDD" id="cd06257">
    <property type="entry name" value="DnaJ"/>
    <property type="match status" value="1"/>
</dbReference>
<accession>A0A1I8BUG2</accession>
<reference evidence="5" key="1">
    <citation type="submission" date="2016-11" db="UniProtKB">
        <authorList>
            <consortium name="WormBaseParasite"/>
        </authorList>
    </citation>
    <scope>IDENTIFICATION</scope>
</reference>
<dbReference type="InterPro" id="IPR036869">
    <property type="entry name" value="J_dom_sf"/>
</dbReference>
<dbReference type="SMART" id="SM00271">
    <property type="entry name" value="DnaJ"/>
    <property type="match status" value="1"/>
</dbReference>
<dbReference type="PRINTS" id="PR00625">
    <property type="entry name" value="JDOMAIN"/>
</dbReference>
<evidence type="ECO:0000259" key="3">
    <source>
        <dbReference type="PROSITE" id="PS50076"/>
    </source>
</evidence>
<protein>
    <submittedName>
        <fullName evidence="5">J domain-containing protein</fullName>
    </submittedName>
</protein>
<evidence type="ECO:0000313" key="4">
    <source>
        <dbReference type="Proteomes" id="UP000095281"/>
    </source>
</evidence>
<dbReference type="InterPro" id="IPR001623">
    <property type="entry name" value="DnaJ_domain"/>
</dbReference>
<evidence type="ECO:0000313" key="5">
    <source>
        <dbReference type="WBParaSite" id="MhA1_Contig558.frz3.fgene1"/>
    </source>
</evidence>
<dbReference type="Gene3D" id="1.10.287.110">
    <property type="entry name" value="DnaJ domain"/>
    <property type="match status" value="1"/>
</dbReference>